<dbReference type="CDD" id="cd08432">
    <property type="entry name" value="PBP2_GcdR_TrpI_HvrB_AmpR_like"/>
    <property type="match status" value="1"/>
</dbReference>
<dbReference type="InterPro" id="IPR005119">
    <property type="entry name" value="LysR_subst-bd"/>
</dbReference>
<feature type="domain" description="HTH lysR-type" evidence="5">
    <location>
        <begin position="4"/>
        <end position="61"/>
    </location>
</feature>
<dbReference type="InterPro" id="IPR058163">
    <property type="entry name" value="LysR-type_TF_proteobact-type"/>
</dbReference>
<dbReference type="OrthoDB" id="9124618at2"/>
<evidence type="ECO:0000259" key="5">
    <source>
        <dbReference type="PROSITE" id="PS50931"/>
    </source>
</evidence>
<dbReference type="GO" id="GO:0043565">
    <property type="term" value="F:sequence-specific DNA binding"/>
    <property type="evidence" value="ECO:0007669"/>
    <property type="project" value="TreeGrafter"/>
</dbReference>
<dbReference type="InterPro" id="IPR000847">
    <property type="entry name" value="LysR_HTH_N"/>
</dbReference>
<evidence type="ECO:0000313" key="7">
    <source>
        <dbReference type="Proteomes" id="UP000254537"/>
    </source>
</evidence>
<evidence type="ECO:0000256" key="1">
    <source>
        <dbReference type="ARBA" id="ARBA00009437"/>
    </source>
</evidence>
<dbReference type="AlphaFoldDB" id="A0A345Y4Y5"/>
<evidence type="ECO:0000313" key="6">
    <source>
        <dbReference type="EMBL" id="AXK38987.1"/>
    </source>
</evidence>
<dbReference type="Gene3D" id="1.10.10.10">
    <property type="entry name" value="Winged helix-like DNA-binding domain superfamily/Winged helix DNA-binding domain"/>
    <property type="match status" value="1"/>
</dbReference>
<dbReference type="Gene3D" id="3.40.190.10">
    <property type="entry name" value="Periplasmic binding protein-like II"/>
    <property type="match status" value="2"/>
</dbReference>
<keyword evidence="4" id="KW-0804">Transcription</keyword>
<dbReference type="SUPFAM" id="SSF53850">
    <property type="entry name" value="Periplasmic binding protein-like II"/>
    <property type="match status" value="1"/>
</dbReference>
<keyword evidence="2" id="KW-0805">Transcription regulation</keyword>
<name>A0A345Y4Y5_9NEIS</name>
<keyword evidence="3" id="KW-0238">DNA-binding</keyword>
<sequence>MRLPPLSSLRAFEAAVRTGGFARAADELALTPNAVAHQVKQLEAWLDVRLFERHARGVQPTAAGRDYALAIGELFGQLETATRALKSRHDDRVVTVTAIPSFVSRWLMPRLTTLAERHPEVEVRVLAGVQPVDLARGEADVAIRLGPGVYPGLSAEVLIDEDFVAVASRAFLAGRPPLRHPAELVERRVPLLHDEIVPEIPAQIDWPRWLRAVGVTPPRRLAGHLFSHTYLTLEAAMAGQGVAIASHATLGDAVRAGLLTALFDGLSVRGPYRYHLLTRPGAEQRPAVAAVCAWLREEAGREPGVLRLPTGR</sequence>
<dbReference type="InterPro" id="IPR036388">
    <property type="entry name" value="WH-like_DNA-bd_sf"/>
</dbReference>
<dbReference type="GO" id="GO:0003700">
    <property type="term" value="F:DNA-binding transcription factor activity"/>
    <property type="evidence" value="ECO:0007669"/>
    <property type="project" value="InterPro"/>
</dbReference>
<dbReference type="KEGG" id="ccah:DWG20_05800"/>
<accession>A0A345Y4Y5</accession>
<gene>
    <name evidence="6" type="ORF">DWG20_05800</name>
</gene>
<comment type="similarity">
    <text evidence="1">Belongs to the LysR transcriptional regulatory family.</text>
</comment>
<dbReference type="PROSITE" id="PS50931">
    <property type="entry name" value="HTH_LYSR"/>
    <property type="match status" value="1"/>
</dbReference>
<dbReference type="RefSeq" id="WP_115432922.1">
    <property type="nucleotide sequence ID" value="NZ_CP031337.1"/>
</dbReference>
<dbReference type="PANTHER" id="PTHR30537">
    <property type="entry name" value="HTH-TYPE TRANSCRIPTIONAL REGULATOR"/>
    <property type="match status" value="1"/>
</dbReference>
<protein>
    <submittedName>
        <fullName evidence="6">LysR family transcriptional regulator</fullName>
    </submittedName>
</protein>
<reference evidence="6 7" key="1">
    <citation type="submission" date="2018-07" db="EMBL/GenBank/DDBJ databases">
        <title>Crenobacter cavernae sp. nov., isolated from a karst cave.</title>
        <authorList>
            <person name="Zhu H."/>
        </authorList>
    </citation>
    <scope>NUCLEOTIDE SEQUENCE [LARGE SCALE GENOMIC DNA]</scope>
    <source>
        <strain evidence="6 7">K1W11S-77</strain>
    </source>
</reference>
<evidence type="ECO:0000256" key="3">
    <source>
        <dbReference type="ARBA" id="ARBA00023125"/>
    </source>
</evidence>
<dbReference type="Pfam" id="PF00126">
    <property type="entry name" value="HTH_1"/>
    <property type="match status" value="1"/>
</dbReference>
<dbReference type="GO" id="GO:0006351">
    <property type="term" value="P:DNA-templated transcription"/>
    <property type="evidence" value="ECO:0007669"/>
    <property type="project" value="TreeGrafter"/>
</dbReference>
<dbReference type="InterPro" id="IPR036390">
    <property type="entry name" value="WH_DNA-bd_sf"/>
</dbReference>
<evidence type="ECO:0000256" key="2">
    <source>
        <dbReference type="ARBA" id="ARBA00023015"/>
    </source>
</evidence>
<proteinExistence type="inferred from homology"/>
<evidence type="ECO:0000256" key="4">
    <source>
        <dbReference type="ARBA" id="ARBA00023163"/>
    </source>
</evidence>
<dbReference type="EMBL" id="CP031337">
    <property type="protein sequence ID" value="AXK38987.1"/>
    <property type="molecule type" value="Genomic_DNA"/>
</dbReference>
<dbReference type="PANTHER" id="PTHR30537:SF79">
    <property type="entry name" value="TRANSCRIPTIONAL REGULATOR-RELATED"/>
    <property type="match status" value="1"/>
</dbReference>
<dbReference type="Proteomes" id="UP000254537">
    <property type="component" value="Chromosome"/>
</dbReference>
<dbReference type="SUPFAM" id="SSF46785">
    <property type="entry name" value="Winged helix' DNA-binding domain"/>
    <property type="match status" value="1"/>
</dbReference>
<organism evidence="6 7">
    <name type="scientific">Crenobacter cavernae</name>
    <dbReference type="NCBI Taxonomy" id="2290923"/>
    <lineage>
        <taxon>Bacteria</taxon>
        <taxon>Pseudomonadati</taxon>
        <taxon>Pseudomonadota</taxon>
        <taxon>Betaproteobacteria</taxon>
        <taxon>Neisseriales</taxon>
        <taxon>Neisseriaceae</taxon>
        <taxon>Crenobacter</taxon>
    </lineage>
</organism>
<dbReference type="Pfam" id="PF03466">
    <property type="entry name" value="LysR_substrate"/>
    <property type="match status" value="1"/>
</dbReference>